<evidence type="ECO:0008006" key="4">
    <source>
        <dbReference type="Google" id="ProtNLM"/>
    </source>
</evidence>
<proteinExistence type="predicted"/>
<feature type="transmembrane region" description="Helical" evidence="1">
    <location>
        <begin position="61"/>
        <end position="85"/>
    </location>
</feature>
<feature type="transmembrane region" description="Helical" evidence="1">
    <location>
        <begin position="28"/>
        <end position="49"/>
    </location>
</feature>
<keyword evidence="1" id="KW-1133">Transmembrane helix</keyword>
<dbReference type="Proteomes" id="UP000593578">
    <property type="component" value="Unassembled WGS sequence"/>
</dbReference>
<dbReference type="SUPFAM" id="SSF140990">
    <property type="entry name" value="FtsH protease domain-like"/>
    <property type="match status" value="1"/>
</dbReference>
<organism evidence="2 3">
    <name type="scientific">Gossypium raimondii</name>
    <name type="common">Peruvian cotton</name>
    <name type="synonym">Gossypium klotzschianum subsp. raimondii</name>
    <dbReference type="NCBI Taxonomy" id="29730"/>
    <lineage>
        <taxon>Eukaryota</taxon>
        <taxon>Viridiplantae</taxon>
        <taxon>Streptophyta</taxon>
        <taxon>Embryophyta</taxon>
        <taxon>Tracheophyta</taxon>
        <taxon>Spermatophyta</taxon>
        <taxon>Magnoliopsida</taxon>
        <taxon>eudicotyledons</taxon>
        <taxon>Gunneridae</taxon>
        <taxon>Pentapetalae</taxon>
        <taxon>rosids</taxon>
        <taxon>malvids</taxon>
        <taxon>Malvales</taxon>
        <taxon>Malvaceae</taxon>
        <taxon>Malvoideae</taxon>
        <taxon>Gossypium</taxon>
    </lineage>
</organism>
<sequence>MDGARDIRPSVLKSSTGLEASKFSPKKWGLSGSSSVVLAGFLGGVSYLLQQGIDIRPQLAIILGLAFTDSIFLGGTCLAQISSYWPPYRRRILVHEAGHLLVAYLMGCPIRGVILDPIVAMQMGIQGQAGTQFWDENMNNEMAEGQLSGSTFDRLAGSDYPMLILLRMLAYGRYCMVLFAGTAAEALVYGDAEGGENDENLFRSISVLLQPPLSVAQMSNQARWSVLQSYNLLKWHRHAHRAAFKAMENGASLSVIIRKIEEAMSSNR</sequence>
<evidence type="ECO:0000256" key="1">
    <source>
        <dbReference type="SAM" id="Phobius"/>
    </source>
</evidence>
<dbReference type="PANTHER" id="PTHR33471">
    <property type="entry name" value="ATP-DEPENDENT ZINC METALLOPROTEASE-RELATED"/>
    <property type="match status" value="1"/>
</dbReference>
<protein>
    <recommendedName>
        <fullName evidence="4">Peptidase M41 domain-containing protein</fullName>
    </recommendedName>
</protein>
<evidence type="ECO:0000313" key="3">
    <source>
        <dbReference type="Proteomes" id="UP000593578"/>
    </source>
</evidence>
<dbReference type="Gene3D" id="1.20.58.760">
    <property type="entry name" value="Peptidase M41"/>
    <property type="match status" value="1"/>
</dbReference>
<dbReference type="InterPro" id="IPR037219">
    <property type="entry name" value="Peptidase_M41-like"/>
</dbReference>
<gene>
    <name evidence="2" type="ORF">Gorai_013355</name>
</gene>
<feature type="transmembrane region" description="Helical" evidence="1">
    <location>
        <begin position="97"/>
        <end position="114"/>
    </location>
</feature>
<evidence type="ECO:0000313" key="2">
    <source>
        <dbReference type="EMBL" id="MBA0596539.1"/>
    </source>
</evidence>
<dbReference type="AlphaFoldDB" id="A0A7J8Q4R4"/>
<dbReference type="PANTHER" id="PTHR33471:SF7">
    <property type="entry name" value="ATP-DEPENDENT ZINC METALLOPROTEASE-RELATED"/>
    <property type="match status" value="1"/>
</dbReference>
<accession>A0A7J8Q4R4</accession>
<dbReference type="GO" id="GO:0004176">
    <property type="term" value="F:ATP-dependent peptidase activity"/>
    <property type="evidence" value="ECO:0007669"/>
    <property type="project" value="InterPro"/>
</dbReference>
<dbReference type="GO" id="GO:0004222">
    <property type="term" value="F:metalloendopeptidase activity"/>
    <property type="evidence" value="ECO:0007669"/>
    <property type="project" value="InterPro"/>
</dbReference>
<keyword evidence="1" id="KW-0812">Transmembrane</keyword>
<dbReference type="EMBL" id="JABEZZ010000009">
    <property type="protein sequence ID" value="MBA0596539.1"/>
    <property type="molecule type" value="Genomic_DNA"/>
</dbReference>
<name>A0A7J8Q4R4_GOSRA</name>
<dbReference type="GO" id="GO:0005524">
    <property type="term" value="F:ATP binding"/>
    <property type="evidence" value="ECO:0007669"/>
    <property type="project" value="InterPro"/>
</dbReference>
<comment type="caution">
    <text evidence="2">The sequence shown here is derived from an EMBL/GenBank/DDBJ whole genome shotgun (WGS) entry which is preliminary data.</text>
</comment>
<keyword evidence="1" id="KW-0472">Membrane</keyword>
<reference evidence="2 3" key="1">
    <citation type="journal article" date="2019" name="Genome Biol. Evol.">
        <title>Insights into the evolution of the New World diploid cottons (Gossypium, subgenus Houzingenia) based on genome sequencing.</title>
        <authorList>
            <person name="Grover C.E."/>
            <person name="Arick M.A. 2nd"/>
            <person name="Thrash A."/>
            <person name="Conover J.L."/>
            <person name="Sanders W.S."/>
            <person name="Peterson D.G."/>
            <person name="Frelichowski J.E."/>
            <person name="Scheffler J.A."/>
            <person name="Scheffler B.E."/>
            <person name="Wendel J.F."/>
        </authorList>
    </citation>
    <scope>NUCLEOTIDE SEQUENCE [LARGE SCALE GENOMIC DNA]</scope>
    <source>
        <strain evidence="2">8</strain>
        <tissue evidence="2">Leaf</tissue>
    </source>
</reference>
<dbReference type="GO" id="GO:0006508">
    <property type="term" value="P:proteolysis"/>
    <property type="evidence" value="ECO:0007669"/>
    <property type="project" value="InterPro"/>
</dbReference>